<protein>
    <recommendedName>
        <fullName evidence="1">GXWXG domain-containing protein</fullName>
    </recommendedName>
</protein>
<dbReference type="OrthoDB" id="2213372at2759"/>
<sequence length="106" mass="12037">MSTGQDQYITLIKASKPVEPAVLNSIFDELPPVKPDQLTGEWNGRFFDTGHQIVSLLKEIRWVGKSFKSTDNVDPVIIEKDEERISWGKWGLHLYAISLQRIVVGN</sequence>
<accession>A0A1F7ZM21</accession>
<evidence type="ECO:0000313" key="2">
    <source>
        <dbReference type="EMBL" id="OGM40494.1"/>
    </source>
</evidence>
<name>A0A1F7ZM21_9EURO</name>
<evidence type="ECO:0000259" key="1">
    <source>
        <dbReference type="Pfam" id="PF14231"/>
    </source>
</evidence>
<comment type="caution">
    <text evidence="2">The sequence shown here is derived from an EMBL/GenBank/DDBJ whole genome shotgun (WGS) entry which is preliminary data.</text>
</comment>
<reference evidence="2 3" key="1">
    <citation type="journal article" date="2016" name="Genome Biol. Evol.">
        <title>Draft genome sequence of an aflatoxigenic Aspergillus species, A. bombycis.</title>
        <authorList>
            <person name="Moore G.G."/>
            <person name="Mack B.M."/>
            <person name="Beltz S.B."/>
            <person name="Gilbert M.K."/>
        </authorList>
    </citation>
    <scope>NUCLEOTIDE SEQUENCE [LARGE SCALE GENOMIC DNA]</scope>
    <source>
        <strain evidence="3">NRRL 26010</strain>
    </source>
</reference>
<dbReference type="GeneID" id="34454010"/>
<feature type="domain" description="GXWXG" evidence="1">
    <location>
        <begin position="25"/>
        <end position="82"/>
    </location>
</feature>
<dbReference type="Proteomes" id="UP000179179">
    <property type="component" value="Unassembled WGS sequence"/>
</dbReference>
<keyword evidence="3" id="KW-1185">Reference proteome</keyword>
<organism evidence="2 3">
    <name type="scientific">Aspergillus bombycis</name>
    <dbReference type="NCBI Taxonomy" id="109264"/>
    <lineage>
        <taxon>Eukaryota</taxon>
        <taxon>Fungi</taxon>
        <taxon>Dikarya</taxon>
        <taxon>Ascomycota</taxon>
        <taxon>Pezizomycotina</taxon>
        <taxon>Eurotiomycetes</taxon>
        <taxon>Eurotiomycetidae</taxon>
        <taxon>Eurotiales</taxon>
        <taxon>Aspergillaceae</taxon>
        <taxon>Aspergillus</taxon>
    </lineage>
</organism>
<dbReference type="Pfam" id="PF14231">
    <property type="entry name" value="GXWXG"/>
    <property type="match status" value="1"/>
</dbReference>
<dbReference type="EMBL" id="LYCR01000141">
    <property type="protein sequence ID" value="OGM40494.1"/>
    <property type="molecule type" value="Genomic_DNA"/>
</dbReference>
<gene>
    <name evidence="2" type="ORF">ABOM_010620</name>
</gene>
<dbReference type="STRING" id="109264.A0A1F7ZM21"/>
<dbReference type="AlphaFoldDB" id="A0A1F7ZM21"/>
<dbReference type="InterPro" id="IPR025951">
    <property type="entry name" value="GXWXG_dom"/>
</dbReference>
<evidence type="ECO:0000313" key="3">
    <source>
        <dbReference type="Proteomes" id="UP000179179"/>
    </source>
</evidence>
<dbReference type="RefSeq" id="XP_022384211.1">
    <property type="nucleotide sequence ID" value="XM_022537748.1"/>
</dbReference>
<proteinExistence type="predicted"/>
<dbReference type="Gene3D" id="2.40.128.580">
    <property type="entry name" value="GXWXG domain"/>
    <property type="match status" value="1"/>
</dbReference>